<dbReference type="Pfam" id="PF13151">
    <property type="entry name" value="DUF3990"/>
    <property type="match status" value="1"/>
</dbReference>
<comment type="caution">
    <text evidence="1">The sequence shown here is derived from an EMBL/GenBank/DDBJ whole genome shotgun (WGS) entry which is preliminary data.</text>
</comment>
<organism evidence="1 2">
    <name type="scientific">Candidatus Bacteroides merdipullorum</name>
    <dbReference type="NCBI Taxonomy" id="2838474"/>
    <lineage>
        <taxon>Bacteria</taxon>
        <taxon>Pseudomonadati</taxon>
        <taxon>Bacteroidota</taxon>
        <taxon>Bacteroidia</taxon>
        <taxon>Bacteroidales</taxon>
        <taxon>Bacteroidaceae</taxon>
        <taxon>Bacteroides</taxon>
    </lineage>
</organism>
<evidence type="ECO:0000313" key="1">
    <source>
        <dbReference type="EMBL" id="HIZ02192.1"/>
    </source>
</evidence>
<gene>
    <name evidence="1" type="ORF">H9819_08095</name>
</gene>
<name>A0A9D2A769_9BACE</name>
<dbReference type="AlphaFoldDB" id="A0A9D2A769"/>
<sequence length="155" mass="17854">MTLYHGSNVEIDAICLEKCSPFKDFGKGFYLTDIKEQAWQMAVRRTRIAGEGEPTVTSYAFDESQLEHPSLRVKVFTEPTEEWALFILANRKGLETQLYDIVVGPIADDGVAFQLERYLKHLITLEVLVQELAYRKLNRQYFFGTELSISKLLKL</sequence>
<dbReference type="EMBL" id="DXCK01000111">
    <property type="protein sequence ID" value="HIZ02192.1"/>
    <property type="molecule type" value="Genomic_DNA"/>
</dbReference>
<dbReference type="Proteomes" id="UP000824023">
    <property type="component" value="Unassembled WGS sequence"/>
</dbReference>
<evidence type="ECO:0000313" key="2">
    <source>
        <dbReference type="Proteomes" id="UP000824023"/>
    </source>
</evidence>
<proteinExistence type="predicted"/>
<accession>A0A9D2A769</accession>
<reference evidence="1" key="1">
    <citation type="journal article" date="2021" name="PeerJ">
        <title>Extensive microbial diversity within the chicken gut microbiome revealed by metagenomics and culture.</title>
        <authorList>
            <person name="Gilroy R."/>
            <person name="Ravi A."/>
            <person name="Getino M."/>
            <person name="Pursley I."/>
            <person name="Horton D.L."/>
            <person name="Alikhan N.F."/>
            <person name="Baker D."/>
            <person name="Gharbi K."/>
            <person name="Hall N."/>
            <person name="Watson M."/>
            <person name="Adriaenssens E.M."/>
            <person name="Foster-Nyarko E."/>
            <person name="Jarju S."/>
            <person name="Secka A."/>
            <person name="Antonio M."/>
            <person name="Oren A."/>
            <person name="Chaudhuri R.R."/>
            <person name="La Ragione R."/>
            <person name="Hildebrand F."/>
            <person name="Pallen M.J."/>
        </authorList>
    </citation>
    <scope>NUCLEOTIDE SEQUENCE</scope>
    <source>
        <strain evidence="1">ChiHjej12B11-24981</strain>
    </source>
</reference>
<reference evidence="1" key="2">
    <citation type="submission" date="2021-04" db="EMBL/GenBank/DDBJ databases">
        <authorList>
            <person name="Gilroy R."/>
        </authorList>
    </citation>
    <scope>NUCLEOTIDE SEQUENCE</scope>
    <source>
        <strain evidence="1">ChiHjej12B11-24981</strain>
    </source>
</reference>
<protein>
    <submittedName>
        <fullName evidence="1">DUF3990 domain-containing protein</fullName>
    </submittedName>
</protein>
<dbReference type="InterPro" id="IPR025051">
    <property type="entry name" value="DUF3990"/>
</dbReference>